<dbReference type="EMBL" id="CP002536">
    <property type="protein sequence ID" value="ADY26702.1"/>
    <property type="molecule type" value="Genomic_DNA"/>
</dbReference>
<evidence type="ECO:0000259" key="2">
    <source>
        <dbReference type="PROSITE" id="PS51462"/>
    </source>
</evidence>
<dbReference type="Pfam" id="PF06094">
    <property type="entry name" value="GGACT"/>
    <property type="match status" value="1"/>
</dbReference>
<organism evidence="3 4">
    <name type="scientific">Deinococcus proteolyticus (strain ATCC 35074 / DSM 20540 / JCM 6276 / NBRC 101906 / NCIMB 13154 / VKM Ac-1939 / CCM 2703 / MRP)</name>
    <dbReference type="NCBI Taxonomy" id="693977"/>
    <lineage>
        <taxon>Bacteria</taxon>
        <taxon>Thermotogati</taxon>
        <taxon>Deinococcota</taxon>
        <taxon>Deinococci</taxon>
        <taxon>Deinococcales</taxon>
        <taxon>Deinococcaceae</taxon>
        <taxon>Deinococcus</taxon>
    </lineage>
</organism>
<dbReference type="InterPro" id="IPR013024">
    <property type="entry name" value="GGCT-like"/>
</dbReference>
<dbReference type="CDD" id="cd06661">
    <property type="entry name" value="GGCT_like"/>
    <property type="match status" value="1"/>
</dbReference>
<dbReference type="InterPro" id="IPR036568">
    <property type="entry name" value="GGCT-like_sf"/>
</dbReference>
<evidence type="ECO:0000313" key="3">
    <source>
        <dbReference type="EMBL" id="ADY26702.1"/>
    </source>
</evidence>
<dbReference type="InterPro" id="IPR020084">
    <property type="entry name" value="NUDIX_hydrolase_CS"/>
</dbReference>
<dbReference type="SUPFAM" id="SSF55811">
    <property type="entry name" value="Nudix"/>
    <property type="match status" value="1"/>
</dbReference>
<dbReference type="AlphaFoldDB" id="F0RKC3"/>
<dbReference type="OrthoDB" id="9786032at2"/>
<accession>F0RKC3</accession>
<sequence>MIELPAPTTESFAVPCAAALIVRTVGGVPCLLLQTRCKPGAGRENGLLELPAGKVREYESVFDTLRREVAEETGLTLTQIGGEAACWTGASLGYGVQTFQPYCVTQNLSGGYSILLTTFLCEAAGEPQGSGESHSPRWVPLTELQGLLDARPETFYPLHLGALRQYLAAQLATPHVFVYGTLKPGHRNAAWPAAVAQPQAQPATLGGAALHHLGAYPGLVFAETGGEVQGYLYTYPSAQMDAVLARLDELEGYRGPGDAANLYHRELREVTLADGSVCTAWVYVYAQPLPEHSLLAGGEWQDDLPAPASLSQGGTP</sequence>
<dbReference type="PROSITE" id="PS00893">
    <property type="entry name" value="NUDIX_BOX"/>
    <property type="match status" value="1"/>
</dbReference>
<dbReference type="InterPro" id="IPR015797">
    <property type="entry name" value="NUDIX_hydrolase-like_dom_sf"/>
</dbReference>
<protein>
    <submittedName>
        <fullName evidence="3">AIG2 family protein</fullName>
    </submittedName>
</protein>
<dbReference type="eggNOG" id="COG2105">
    <property type="taxonomic scope" value="Bacteria"/>
</dbReference>
<keyword evidence="4" id="KW-1185">Reference proteome</keyword>
<dbReference type="Gene3D" id="3.90.79.10">
    <property type="entry name" value="Nucleoside Triphosphate Pyrophosphohydrolase"/>
    <property type="match status" value="1"/>
</dbReference>
<dbReference type="InterPro" id="IPR009288">
    <property type="entry name" value="AIG2-like_dom"/>
</dbReference>
<reference evidence="3 4" key="2">
    <citation type="journal article" date="2012" name="Stand. Genomic Sci.">
        <title>Complete genome sequence of the orange-red pigmented, radioresistant Deinococcus proteolyticus type strain (MRP(T)).</title>
        <authorList>
            <person name="Copeland A."/>
            <person name="Zeytun A."/>
            <person name="Yassawong M."/>
            <person name="Nolan M."/>
            <person name="Lucas S."/>
            <person name="Hammon N."/>
            <person name="Deshpande S."/>
            <person name="Cheng J.F."/>
            <person name="Han C."/>
            <person name="Tapia R."/>
            <person name="Goodwin L.A."/>
            <person name="Pitluck S."/>
            <person name="Mavromatis K."/>
            <person name="Liolios K."/>
            <person name="Pagani I."/>
            <person name="Ivanova N."/>
            <person name="Mikhailova N."/>
            <person name="Pati A."/>
            <person name="Chen A."/>
            <person name="Palaniappan K."/>
            <person name="Land M."/>
            <person name="Hauser L."/>
            <person name="Jeffries C.D."/>
            <person name="Brambilla E.M."/>
            <person name="Rohde M."/>
            <person name="Sikorski J."/>
            <person name="Pukall R."/>
            <person name="Goker M."/>
            <person name="Detter J.C."/>
            <person name="Woyke T."/>
            <person name="Bristow J."/>
            <person name="Eisen J.A."/>
            <person name="Markowitz V."/>
            <person name="Hugenholtz P."/>
            <person name="Kyrpides N.C."/>
            <person name="Klenk H.P."/>
            <person name="Lapidus A."/>
        </authorList>
    </citation>
    <scope>NUCLEOTIDE SEQUENCE [LARGE SCALE GENOMIC DNA]</scope>
    <source>
        <strain evidence="4">ATCC 35074 / DSM 20540 / JCM 6276 / NBRC 101906 / NCIMB 13154 / VKM Ac-1939 / CCM 2703 / MRP</strain>
    </source>
</reference>
<dbReference type="RefSeq" id="WP_013615310.1">
    <property type="nucleotide sequence ID" value="NC_015161.1"/>
</dbReference>
<dbReference type="SUPFAM" id="SSF110857">
    <property type="entry name" value="Gamma-glutamyl cyclotransferase-like"/>
    <property type="match status" value="1"/>
</dbReference>
<dbReference type="PROSITE" id="PS51462">
    <property type="entry name" value="NUDIX"/>
    <property type="match status" value="1"/>
</dbReference>
<proteinExistence type="predicted"/>
<keyword evidence="1" id="KW-0378">Hydrolase</keyword>
<evidence type="ECO:0000256" key="1">
    <source>
        <dbReference type="ARBA" id="ARBA00022801"/>
    </source>
</evidence>
<name>F0RKC3_DEIPM</name>
<dbReference type="GO" id="GO:0016787">
    <property type="term" value="F:hydrolase activity"/>
    <property type="evidence" value="ECO:0007669"/>
    <property type="project" value="UniProtKB-KW"/>
</dbReference>
<gene>
    <name evidence="3" type="ordered locus">Deipr_1564</name>
</gene>
<dbReference type="InterPro" id="IPR000086">
    <property type="entry name" value="NUDIX_hydrolase_dom"/>
</dbReference>
<feature type="domain" description="Nudix hydrolase" evidence="2">
    <location>
        <begin position="12"/>
        <end position="161"/>
    </location>
</feature>
<dbReference type="eggNOG" id="COG0494">
    <property type="taxonomic scope" value="Bacteria"/>
</dbReference>
<dbReference type="HOGENOM" id="CLU_879178_0_0_0"/>
<dbReference type="Pfam" id="PF00293">
    <property type="entry name" value="NUDIX"/>
    <property type="match status" value="1"/>
</dbReference>
<evidence type="ECO:0000313" key="4">
    <source>
        <dbReference type="Proteomes" id="UP000007718"/>
    </source>
</evidence>
<dbReference type="Gene3D" id="3.10.490.10">
    <property type="entry name" value="Gamma-glutamyl cyclotransferase-like"/>
    <property type="match status" value="1"/>
</dbReference>
<dbReference type="Proteomes" id="UP000007718">
    <property type="component" value="Chromosome"/>
</dbReference>
<reference evidence="4" key="1">
    <citation type="submission" date="2011-02" db="EMBL/GenBank/DDBJ databases">
        <title>The complete sequence of chromosome of Deinococcus proteolyticus DSM 20540.</title>
        <authorList>
            <consortium name="US DOE Joint Genome Institute (JGI-PGF)"/>
            <person name="Lucas S."/>
            <person name="Copeland A."/>
            <person name="Lapidus A."/>
            <person name="Bruce D."/>
            <person name="Goodwin L."/>
            <person name="Pitluck S."/>
            <person name="Kyrpides N."/>
            <person name="Mavromatis K."/>
            <person name="Pagani I."/>
            <person name="Ivanova N."/>
            <person name="Ovchinnikova G."/>
            <person name="Zeytun A."/>
            <person name="Detter J.C."/>
            <person name="Han C."/>
            <person name="Land M."/>
            <person name="Hauser L."/>
            <person name="Markowitz V."/>
            <person name="Cheng J.-F."/>
            <person name="Hugenholtz P."/>
            <person name="Woyke T."/>
            <person name="Wu D."/>
            <person name="Pukall R."/>
            <person name="Steenblock K."/>
            <person name="Brambilla E."/>
            <person name="Klenk H.-P."/>
            <person name="Eisen J.A."/>
        </authorList>
    </citation>
    <scope>NUCLEOTIDE SEQUENCE [LARGE SCALE GENOMIC DNA]</scope>
    <source>
        <strain evidence="4">ATCC 35074 / DSM 20540 / JCM 6276 / NBRC 101906 / NCIMB 13154 / VKM Ac-1939 / CCM 2703 / MRP</strain>
    </source>
</reference>
<dbReference type="STRING" id="693977.Deipr_1564"/>
<dbReference type="KEGG" id="dpt:Deipr_1564"/>